<proteinExistence type="predicted"/>
<keyword evidence="2" id="KW-1133">Transmembrane helix</keyword>
<dbReference type="AlphaFoldDB" id="A0A1H1MS92"/>
<sequence>MLHHSPAPTAAPSRPDSVEESARSRRRLKATRVARRRLLIAGGVLATCAIVGSTFAISAASESQAAQRETEMLNASASLNDEGRDVYGNLIAAHTKKDAAATIDAAGVALAGAEGKVDTAPLAASVASLEGFELLAVDEVTGLIEQTQAQIGSVQAAVAEHERAAAEAAAAQAAAADRAYANTPEGARTVARAMAAEKYGWGDDQFAALEKLWQKESGWSYTAYNASSGATGIPQSLPGSKMASAGSDWESNAATQIAWGLEYIASVYGSPASAWSHSQSVNWY</sequence>
<dbReference type="OrthoDB" id="9766277at2"/>
<keyword evidence="2" id="KW-0812">Transmembrane</keyword>
<feature type="transmembrane region" description="Helical" evidence="2">
    <location>
        <begin position="38"/>
        <end position="60"/>
    </location>
</feature>
<evidence type="ECO:0000313" key="3">
    <source>
        <dbReference type="EMBL" id="SDR89576.1"/>
    </source>
</evidence>
<dbReference type="EMBL" id="LT629742">
    <property type="protein sequence ID" value="SDR89576.1"/>
    <property type="molecule type" value="Genomic_DNA"/>
</dbReference>
<protein>
    <recommendedName>
        <fullName evidence="5">Phospholipase</fullName>
    </recommendedName>
</protein>
<dbReference type="RefSeq" id="WP_083362610.1">
    <property type="nucleotide sequence ID" value="NZ_LT629742.1"/>
</dbReference>
<name>A0A1H1MS92_9MICO</name>
<gene>
    <name evidence="3" type="ORF">SAMN04489834_0469</name>
</gene>
<dbReference type="STRING" id="412690.SAMN04489834_0469"/>
<reference evidence="4" key="1">
    <citation type="submission" date="2016-10" db="EMBL/GenBank/DDBJ databases">
        <authorList>
            <person name="Varghese N."/>
            <person name="Submissions S."/>
        </authorList>
    </citation>
    <scope>NUCLEOTIDE SEQUENCE [LARGE SCALE GENOMIC DNA]</scope>
    <source>
        <strain evidence="4">DSM 21772</strain>
    </source>
</reference>
<evidence type="ECO:0000313" key="4">
    <source>
        <dbReference type="Proteomes" id="UP000181956"/>
    </source>
</evidence>
<keyword evidence="4" id="KW-1185">Reference proteome</keyword>
<evidence type="ECO:0000256" key="2">
    <source>
        <dbReference type="SAM" id="Phobius"/>
    </source>
</evidence>
<dbReference type="Proteomes" id="UP000181956">
    <property type="component" value="Chromosome I"/>
</dbReference>
<feature type="region of interest" description="Disordered" evidence="1">
    <location>
        <begin position="1"/>
        <end position="27"/>
    </location>
</feature>
<evidence type="ECO:0008006" key="5">
    <source>
        <dbReference type="Google" id="ProtNLM"/>
    </source>
</evidence>
<accession>A0A1H1MS92</accession>
<keyword evidence="2" id="KW-0472">Membrane</keyword>
<evidence type="ECO:0000256" key="1">
    <source>
        <dbReference type="SAM" id="MobiDB-lite"/>
    </source>
</evidence>
<organism evidence="3 4">
    <name type="scientific">Microterricola viridarii</name>
    <dbReference type="NCBI Taxonomy" id="412690"/>
    <lineage>
        <taxon>Bacteria</taxon>
        <taxon>Bacillati</taxon>
        <taxon>Actinomycetota</taxon>
        <taxon>Actinomycetes</taxon>
        <taxon>Micrococcales</taxon>
        <taxon>Microbacteriaceae</taxon>
        <taxon>Microterricola</taxon>
    </lineage>
</organism>